<feature type="compositionally biased region" description="Polar residues" evidence="1">
    <location>
        <begin position="204"/>
        <end position="233"/>
    </location>
</feature>
<evidence type="ECO:0000313" key="3">
    <source>
        <dbReference type="Proteomes" id="UP000287033"/>
    </source>
</evidence>
<keyword evidence="3" id="KW-1185">Reference proteome</keyword>
<gene>
    <name evidence="2" type="ORF">chiPu_0024906</name>
</gene>
<organism evidence="2 3">
    <name type="scientific">Chiloscyllium punctatum</name>
    <name type="common">Brownbanded bambooshark</name>
    <name type="synonym">Hemiscyllium punctatum</name>
    <dbReference type="NCBI Taxonomy" id="137246"/>
    <lineage>
        <taxon>Eukaryota</taxon>
        <taxon>Metazoa</taxon>
        <taxon>Chordata</taxon>
        <taxon>Craniata</taxon>
        <taxon>Vertebrata</taxon>
        <taxon>Chondrichthyes</taxon>
        <taxon>Elasmobranchii</taxon>
        <taxon>Galeomorphii</taxon>
        <taxon>Galeoidea</taxon>
        <taxon>Orectolobiformes</taxon>
        <taxon>Hemiscylliidae</taxon>
        <taxon>Chiloscyllium</taxon>
    </lineage>
</organism>
<accession>A0A401TDX3</accession>
<reference evidence="2 3" key="1">
    <citation type="journal article" date="2018" name="Nat. Ecol. Evol.">
        <title>Shark genomes provide insights into elasmobranch evolution and the origin of vertebrates.</title>
        <authorList>
            <person name="Hara Y"/>
            <person name="Yamaguchi K"/>
            <person name="Onimaru K"/>
            <person name="Kadota M"/>
            <person name="Koyanagi M"/>
            <person name="Keeley SD"/>
            <person name="Tatsumi K"/>
            <person name="Tanaka K"/>
            <person name="Motone F"/>
            <person name="Kageyama Y"/>
            <person name="Nozu R"/>
            <person name="Adachi N"/>
            <person name="Nishimura O"/>
            <person name="Nakagawa R"/>
            <person name="Tanegashima C"/>
            <person name="Kiyatake I"/>
            <person name="Matsumoto R"/>
            <person name="Murakumo K"/>
            <person name="Nishida K"/>
            <person name="Terakita A"/>
            <person name="Kuratani S"/>
            <person name="Sato K"/>
            <person name="Hyodo S Kuraku.S."/>
        </authorList>
    </citation>
    <scope>NUCLEOTIDE SEQUENCE [LARGE SCALE GENOMIC DNA]</scope>
</reference>
<dbReference type="Proteomes" id="UP000287033">
    <property type="component" value="Unassembled WGS sequence"/>
</dbReference>
<dbReference type="AlphaFoldDB" id="A0A401TDX3"/>
<sequence>IKKPPLAPKPKLQNQLCSAAVSRLISSPIPKSGDVSYPLLGSRGAKPPIAPKPNLANKEPVVGVKLTLHGNSLSGYADGTLSLADPQQVLNIDGLSIPDTLDESEDTVLYPERQLTVDTDVDEVNTFWEGGTTKTQENRTPVCGDSDCQEILHEFVQSEDKDLTNMDPCFLCRCTEVDCVEGQPIVVSVGSEEGNVGVAVSEASQETDSQETPQTELHSPDNDGNNVSITADQQEYPGEEADCTREEA</sequence>
<evidence type="ECO:0000256" key="1">
    <source>
        <dbReference type="SAM" id="MobiDB-lite"/>
    </source>
</evidence>
<feature type="non-terminal residue" evidence="2">
    <location>
        <position position="1"/>
    </location>
</feature>
<proteinExistence type="predicted"/>
<name>A0A401TDX3_CHIPU</name>
<dbReference type="EMBL" id="BEZZ01048506">
    <property type="protein sequence ID" value="GCC40840.1"/>
    <property type="molecule type" value="Genomic_DNA"/>
</dbReference>
<feature type="non-terminal residue" evidence="2">
    <location>
        <position position="248"/>
    </location>
</feature>
<feature type="region of interest" description="Disordered" evidence="1">
    <location>
        <begin position="199"/>
        <end position="248"/>
    </location>
</feature>
<evidence type="ECO:0000313" key="2">
    <source>
        <dbReference type="EMBL" id="GCC40840.1"/>
    </source>
</evidence>
<protein>
    <submittedName>
        <fullName evidence="2">Uncharacterized protein</fullName>
    </submittedName>
</protein>
<comment type="caution">
    <text evidence="2">The sequence shown here is derived from an EMBL/GenBank/DDBJ whole genome shotgun (WGS) entry which is preliminary data.</text>
</comment>